<evidence type="ECO:0000313" key="1">
    <source>
        <dbReference type="EnsemblPlants" id="OMERI04G05210.1"/>
    </source>
</evidence>
<dbReference type="HOGENOM" id="CLU_2076833_0_0_1"/>
<reference evidence="1" key="2">
    <citation type="submission" date="2018-05" db="EMBL/GenBank/DDBJ databases">
        <title>OmerRS3 (Oryza meridionalis Reference Sequence Version 3).</title>
        <authorList>
            <person name="Zhang J."/>
            <person name="Kudrna D."/>
            <person name="Lee S."/>
            <person name="Talag J."/>
            <person name="Welchert J."/>
            <person name="Wing R.A."/>
        </authorList>
    </citation>
    <scope>NUCLEOTIDE SEQUENCE [LARGE SCALE GENOMIC DNA]</scope>
    <source>
        <strain evidence="1">cv. OR44</strain>
    </source>
</reference>
<evidence type="ECO:0000313" key="2">
    <source>
        <dbReference type="Proteomes" id="UP000008021"/>
    </source>
</evidence>
<accession>A0A0E0DBT7</accession>
<dbReference type="EnsemblPlants" id="OMERI04G05210.1">
    <property type="protein sequence ID" value="OMERI04G05210.1"/>
    <property type="gene ID" value="OMERI04G05210"/>
</dbReference>
<dbReference type="AlphaFoldDB" id="A0A0E0DBT7"/>
<dbReference type="Gramene" id="OMERI04G05210.1">
    <property type="protein sequence ID" value="OMERI04G05210.1"/>
    <property type="gene ID" value="OMERI04G05210"/>
</dbReference>
<keyword evidence="2" id="KW-1185">Reference proteome</keyword>
<protein>
    <submittedName>
        <fullName evidence="1">Uncharacterized protein</fullName>
    </submittedName>
</protein>
<dbReference type="Proteomes" id="UP000008021">
    <property type="component" value="Chromosome 4"/>
</dbReference>
<organism evidence="1">
    <name type="scientific">Oryza meridionalis</name>
    <dbReference type="NCBI Taxonomy" id="40149"/>
    <lineage>
        <taxon>Eukaryota</taxon>
        <taxon>Viridiplantae</taxon>
        <taxon>Streptophyta</taxon>
        <taxon>Embryophyta</taxon>
        <taxon>Tracheophyta</taxon>
        <taxon>Spermatophyta</taxon>
        <taxon>Magnoliopsida</taxon>
        <taxon>Liliopsida</taxon>
        <taxon>Poales</taxon>
        <taxon>Poaceae</taxon>
        <taxon>BOP clade</taxon>
        <taxon>Oryzoideae</taxon>
        <taxon>Oryzeae</taxon>
        <taxon>Oryzinae</taxon>
        <taxon>Oryza</taxon>
    </lineage>
</organism>
<sequence>MAVLDLKLAGGKRRLGWCRDKNKKCVPRQCDPIEGEYANSGEGFQMALHVAVELDFGLKECMHSVFGGFRAHRSEARCWRGLDGSSSSRNGLKAEDDVGFTVTARSGRWRAKRRCTGG</sequence>
<reference evidence="1" key="1">
    <citation type="submission" date="2015-04" db="UniProtKB">
        <authorList>
            <consortium name="EnsemblPlants"/>
        </authorList>
    </citation>
    <scope>IDENTIFICATION</scope>
</reference>
<name>A0A0E0DBT7_9ORYZ</name>
<proteinExistence type="predicted"/>